<accession>A0A127B8M3</accession>
<dbReference type="NCBIfam" id="TIGR02593">
    <property type="entry name" value="CRISPR_cas5"/>
    <property type="match status" value="1"/>
</dbReference>
<evidence type="ECO:0000313" key="5">
    <source>
        <dbReference type="Proteomes" id="UP000070587"/>
    </source>
</evidence>
<dbReference type="OrthoDB" id="99508at2157"/>
<protein>
    <submittedName>
        <fullName evidence="4">CRISPR-associated protein Cas5</fullName>
    </submittedName>
</protein>
<dbReference type="NCBIfam" id="TIGR01874">
    <property type="entry name" value="cas_cas5a"/>
    <property type="match status" value="1"/>
</dbReference>
<evidence type="ECO:0000256" key="1">
    <source>
        <dbReference type="ARBA" id="ARBA00010891"/>
    </source>
</evidence>
<reference evidence="5" key="1">
    <citation type="submission" date="2015-02" db="EMBL/GenBank/DDBJ databases">
        <title>Pyrococcus kukulkanii sp. nov., a novel hyperthermophilic archaeon isolated from a deep-sea hydrothermal vent at the Guaymas Basin.</title>
        <authorList>
            <person name="Oger P.M."/>
            <person name="Callac N."/>
            <person name="Jebbar M."/>
            <person name="Godfroy A."/>
        </authorList>
    </citation>
    <scope>NUCLEOTIDE SEQUENCE [LARGE SCALE GENOMIC DNA]</scope>
    <source>
        <strain evidence="5">NCB100</strain>
    </source>
</reference>
<organism evidence="4 5">
    <name type="scientific">Pyrococcus kukulkanii</name>
    <dbReference type="NCBI Taxonomy" id="1609559"/>
    <lineage>
        <taxon>Archaea</taxon>
        <taxon>Methanobacteriati</taxon>
        <taxon>Methanobacteriota</taxon>
        <taxon>Thermococci</taxon>
        <taxon>Thermococcales</taxon>
        <taxon>Thermococcaceae</taxon>
        <taxon>Pyrococcus</taxon>
    </lineage>
</organism>
<evidence type="ECO:0000256" key="3">
    <source>
        <dbReference type="ARBA" id="ARBA00025626"/>
    </source>
</evidence>
<dbReference type="PATRIC" id="fig|1609559.3.peg.806"/>
<dbReference type="GeneID" id="28490943"/>
<comment type="similarity">
    <text evidence="1">Belongs to the CRISPR-associated protein Cas5 family. Subtype I-A/Apern subfamily.</text>
</comment>
<reference evidence="4 5" key="2">
    <citation type="journal article" date="2016" name="Int. J. Syst. Evol. Microbiol.">
        <title>Pyrococcus kukulkanii sp. nov., a hyperthermophilic, piezophilic archaeon isolated from a deep-sea hydrothermal vent.</title>
        <authorList>
            <person name="Callac N."/>
            <person name="Oger P."/>
            <person name="Lesongeur F."/>
            <person name="Rattray J.E."/>
            <person name="Vannier P."/>
            <person name="Michoud G."/>
            <person name="Beauverger M."/>
            <person name="Gayet N."/>
            <person name="Rouxel O."/>
            <person name="Jebbar M."/>
            <person name="Godfroy A."/>
        </authorList>
    </citation>
    <scope>NUCLEOTIDE SEQUENCE [LARGE SCALE GENOMIC DNA]</scope>
    <source>
        <strain evidence="4 5">NCB100</strain>
    </source>
</reference>
<dbReference type="InterPro" id="IPR053725">
    <property type="entry name" value="CRISPR_Cas5_sf"/>
</dbReference>
<dbReference type="STRING" id="1609559.TQ32_03870"/>
<dbReference type="KEGG" id="pyc:TQ32_03870"/>
<dbReference type="CDD" id="cd09649">
    <property type="entry name" value="Cas5_I-A"/>
    <property type="match status" value="1"/>
</dbReference>
<dbReference type="EMBL" id="CP010835">
    <property type="protein sequence ID" value="AMM53710.1"/>
    <property type="molecule type" value="Genomic_DNA"/>
</dbReference>
<dbReference type="Proteomes" id="UP000070587">
    <property type="component" value="Chromosome"/>
</dbReference>
<comment type="function">
    <text evidence="3">CRISPR (clustered regularly interspaced short palindromic repeat) is an adaptive immune system that provides protection against mobile genetic elements (viruses, transposable elements and conjugative plasmids). CRISPR clusters contain spacers, sequences complementary to antecedent mobile elements, and target invading nucleic acids. CRISPR clusters are transcribed and processed into CRISPR RNA (crRNA).</text>
</comment>
<dbReference type="AlphaFoldDB" id="A0A127B8M3"/>
<evidence type="ECO:0000256" key="2">
    <source>
        <dbReference type="ARBA" id="ARBA00023118"/>
    </source>
</evidence>
<dbReference type="InterPro" id="IPR013422">
    <property type="entry name" value="CRISPR-assoc_prot_Cas5_N"/>
</dbReference>
<dbReference type="GO" id="GO:0051607">
    <property type="term" value="P:defense response to virus"/>
    <property type="evidence" value="ECO:0007669"/>
    <property type="project" value="UniProtKB-KW"/>
</dbReference>
<keyword evidence="2" id="KW-0051">Antiviral defense</keyword>
<gene>
    <name evidence="4" type="ORF">TQ32_03870</name>
</gene>
<dbReference type="Gene3D" id="3.30.70.3120">
    <property type="match status" value="1"/>
</dbReference>
<name>A0A127B8M3_9EURY</name>
<sequence length="263" mass="29852">MDILLVRLRFPLYSVARRSFQVRTALLLPSPSALKGALARGLILLRGAEGSTLDEVAEKTIRELEEKLVDVRAVSAAPLGPLVKNAFLLKRLRNLESEKNPEKDDAMRREYVFTTELLVAYIFRELSEEEKALYWKAAMLIDTIGDTESLATPVWAEFAELKEKCAPLAFYAPYKNVERLLTRAVKEKGRVKVFTEAMRVSPDYTKSGGLRHAEEVFYLPITEKRHRRIIYYERTTLVPDVNTAVELDGEVFGIWIPGSSSKS</sequence>
<evidence type="ECO:0000313" key="4">
    <source>
        <dbReference type="EMBL" id="AMM53710.1"/>
    </source>
</evidence>
<dbReference type="RefSeq" id="WP_068321217.1">
    <property type="nucleotide sequence ID" value="NZ_CP010835.1"/>
</dbReference>
<proteinExistence type="inferred from homology"/>
<dbReference type="InterPro" id="IPR010153">
    <property type="entry name" value="CRISPR-assoc_prot_Cas5a-typ"/>
</dbReference>